<dbReference type="Gene3D" id="1.10.287.110">
    <property type="entry name" value="DnaJ domain"/>
    <property type="match status" value="1"/>
</dbReference>
<sequence length="659" mass="71498">MDFRHDSVDIREEVELQKPPGRPSMGSVLQPIAPLLSALFGFAVAAMVMVPAAVLGPSISMPPALGVLFYQLALLAGQSWLPRLFFATLGVPIAHGLLLVPSIAFQYALPALVGPAAGLSAARFFGGTDGVQLCLVSVAFLIVLYGWSLHAEGDEDWTLELSYLPGPKTQTQPALENSGQRVDLFRHAMGCAGSASSKYDAAPKEAARTEEAASYPSGEWRVEESPEQWIPLDQEIGQQLLQAYFDGQLEARYALPNGNFQVDFYQQLQTQQETGRQCRIAWFDTSAASAASAAGYAAGYAATVEGSDAVGEELTSINPEVYLGGEWLIEDAEGSWVRLDHEISAQLLVAWYCGEQLLDYSFQGASFQVDLTVWEQRNVETGEKKKIVWNSSDASSEGDAGLADSWAEGKEDGSTWLDPGEEAERQLWAALNSGQQVVRYSVNGCQFEVDVVNMIQTNLSTGERWMIAVEDGPGAEVPEAGKSTEEPMTSPLEATQIPEPSPESTAFAGGASEPRAVPTASGRPKAFIYKAVPDPGRPPPKQKKWSLAPGQKQRLAPKAAPKTRPAPNTGAGKSGAGGAKELPLPRNVEWPKGVKARRVAEAVYADMRKSREKPLAHRRRAYMAACLSWHPDKNLKHQEVATEVFQFLQGVKDWYFEEA</sequence>
<keyword evidence="2" id="KW-0472">Membrane</keyword>
<evidence type="ECO:0000259" key="3">
    <source>
        <dbReference type="PROSITE" id="PS50918"/>
    </source>
</evidence>
<evidence type="ECO:0000256" key="2">
    <source>
        <dbReference type="SAM" id="Phobius"/>
    </source>
</evidence>
<feature type="transmembrane region" description="Helical" evidence="2">
    <location>
        <begin position="129"/>
        <end position="147"/>
    </location>
</feature>
<feature type="domain" description="WWE" evidence="3">
    <location>
        <begin position="205"/>
        <end position="282"/>
    </location>
</feature>
<dbReference type="InterPro" id="IPR004170">
    <property type="entry name" value="WWE_dom"/>
</dbReference>
<evidence type="ECO:0000313" key="6">
    <source>
        <dbReference type="Proteomes" id="UP001152797"/>
    </source>
</evidence>
<evidence type="ECO:0000313" key="4">
    <source>
        <dbReference type="EMBL" id="CAI3981743.1"/>
    </source>
</evidence>
<comment type="caution">
    <text evidence="4">The sequence shown here is derived from an EMBL/GenBank/DDBJ whole genome shotgun (WGS) entry which is preliminary data.</text>
</comment>
<feature type="transmembrane region" description="Helical" evidence="2">
    <location>
        <begin position="32"/>
        <end position="53"/>
    </location>
</feature>
<name>A0A9P1C085_9DINO</name>
<keyword evidence="2" id="KW-1133">Transmembrane helix</keyword>
<dbReference type="Proteomes" id="UP001152797">
    <property type="component" value="Unassembled WGS sequence"/>
</dbReference>
<protein>
    <submittedName>
        <fullName evidence="5">WWE domain-containing protein</fullName>
    </submittedName>
</protein>
<evidence type="ECO:0000313" key="5">
    <source>
        <dbReference type="EMBL" id="CAL4769055.1"/>
    </source>
</evidence>
<feature type="region of interest" description="Disordered" evidence="1">
    <location>
        <begin position="390"/>
        <end position="413"/>
    </location>
</feature>
<feature type="compositionally biased region" description="Low complexity" evidence="1">
    <location>
        <begin position="556"/>
        <end position="571"/>
    </location>
</feature>
<organism evidence="4">
    <name type="scientific">Cladocopium goreaui</name>
    <dbReference type="NCBI Taxonomy" id="2562237"/>
    <lineage>
        <taxon>Eukaryota</taxon>
        <taxon>Sar</taxon>
        <taxon>Alveolata</taxon>
        <taxon>Dinophyceae</taxon>
        <taxon>Suessiales</taxon>
        <taxon>Symbiodiniaceae</taxon>
        <taxon>Cladocopium</taxon>
    </lineage>
</organism>
<dbReference type="EMBL" id="CAMXCT030000657">
    <property type="protein sequence ID" value="CAL4769055.1"/>
    <property type="molecule type" value="Genomic_DNA"/>
</dbReference>
<feature type="region of interest" description="Disordered" evidence="1">
    <location>
        <begin position="474"/>
        <end position="585"/>
    </location>
</feature>
<dbReference type="InterPro" id="IPR036869">
    <property type="entry name" value="J_dom_sf"/>
</dbReference>
<dbReference type="SUPFAM" id="SSF46565">
    <property type="entry name" value="Chaperone J-domain"/>
    <property type="match status" value="1"/>
</dbReference>
<dbReference type="AlphaFoldDB" id="A0A9P1C085"/>
<dbReference type="EMBL" id="CAMXCT010000657">
    <property type="protein sequence ID" value="CAI3981743.1"/>
    <property type="molecule type" value="Genomic_DNA"/>
</dbReference>
<keyword evidence="6" id="KW-1185">Reference proteome</keyword>
<accession>A0A9P1C085</accession>
<dbReference type="OrthoDB" id="439007at2759"/>
<dbReference type="InterPro" id="IPR001623">
    <property type="entry name" value="DnaJ_domain"/>
</dbReference>
<dbReference type="EMBL" id="CAMXCT020000657">
    <property type="protein sequence ID" value="CAL1135118.1"/>
    <property type="molecule type" value="Genomic_DNA"/>
</dbReference>
<gene>
    <name evidence="4" type="ORF">C1SCF055_LOCUS9504</name>
</gene>
<reference evidence="4" key="1">
    <citation type="submission" date="2022-10" db="EMBL/GenBank/DDBJ databases">
        <authorList>
            <person name="Chen Y."/>
            <person name="Dougan E. K."/>
            <person name="Chan C."/>
            <person name="Rhodes N."/>
            <person name="Thang M."/>
        </authorList>
    </citation>
    <scope>NUCLEOTIDE SEQUENCE</scope>
</reference>
<evidence type="ECO:0000256" key="1">
    <source>
        <dbReference type="SAM" id="MobiDB-lite"/>
    </source>
</evidence>
<feature type="domain" description="WWE" evidence="3">
    <location>
        <begin position="313"/>
        <end position="389"/>
    </location>
</feature>
<keyword evidence="2" id="KW-0812">Transmembrane</keyword>
<proteinExistence type="predicted"/>
<dbReference type="PROSITE" id="PS50918">
    <property type="entry name" value="WWE"/>
    <property type="match status" value="2"/>
</dbReference>
<dbReference type="CDD" id="cd06257">
    <property type="entry name" value="DnaJ"/>
    <property type="match status" value="1"/>
</dbReference>
<reference evidence="5 6" key="2">
    <citation type="submission" date="2024-05" db="EMBL/GenBank/DDBJ databases">
        <authorList>
            <person name="Chen Y."/>
            <person name="Shah S."/>
            <person name="Dougan E. K."/>
            <person name="Thang M."/>
            <person name="Chan C."/>
        </authorList>
    </citation>
    <scope>NUCLEOTIDE SEQUENCE [LARGE SCALE GENOMIC DNA]</scope>
</reference>